<dbReference type="AlphaFoldDB" id="A0A927MEV8"/>
<dbReference type="InterPro" id="IPR036388">
    <property type="entry name" value="WH-like_DNA-bd_sf"/>
</dbReference>
<reference evidence="3" key="1">
    <citation type="submission" date="2020-10" db="EMBL/GenBank/DDBJ databases">
        <title>Genomic Encyclopedia of Type Strains, Phase IV (KMG-IV): sequencing the most valuable type-strain genomes for metagenomic binning, comparative biology and taxonomic classification.</title>
        <authorList>
            <person name="Goeker M."/>
        </authorList>
    </citation>
    <scope>NUCLEOTIDE SEQUENCE</scope>
    <source>
        <strain evidence="3">DSM 13886</strain>
    </source>
</reference>
<evidence type="ECO:0000259" key="1">
    <source>
        <dbReference type="Pfam" id="PF06056"/>
    </source>
</evidence>
<accession>A0A927MEV8</accession>
<dbReference type="InterPro" id="IPR009057">
    <property type="entry name" value="Homeodomain-like_sf"/>
</dbReference>
<protein>
    <submittedName>
        <fullName evidence="3">Transposase</fullName>
    </submittedName>
</protein>
<dbReference type="InterPro" id="IPR025959">
    <property type="entry name" value="Winged_HTH_dom"/>
</dbReference>
<gene>
    <name evidence="3" type="ORF">H4683_000364</name>
</gene>
<dbReference type="Proteomes" id="UP000658225">
    <property type="component" value="Unassembled WGS sequence"/>
</dbReference>
<dbReference type="InterPro" id="IPR010332">
    <property type="entry name" value="ATPase_terminase-su_N"/>
</dbReference>
<organism evidence="3 4">
    <name type="scientific">Sporosarcina limicola</name>
    <dbReference type="NCBI Taxonomy" id="34101"/>
    <lineage>
        <taxon>Bacteria</taxon>
        <taxon>Bacillati</taxon>
        <taxon>Bacillota</taxon>
        <taxon>Bacilli</taxon>
        <taxon>Bacillales</taxon>
        <taxon>Caryophanaceae</taxon>
        <taxon>Sporosarcina</taxon>
    </lineage>
</organism>
<feature type="domain" description="Winged helix-turn helix" evidence="2">
    <location>
        <begin position="104"/>
        <end position="161"/>
    </location>
</feature>
<evidence type="ECO:0000259" key="2">
    <source>
        <dbReference type="Pfam" id="PF13592"/>
    </source>
</evidence>
<feature type="domain" description="Terminase ATPase subunit N-terminal" evidence="1">
    <location>
        <begin position="24"/>
        <end position="76"/>
    </location>
</feature>
<evidence type="ECO:0000313" key="4">
    <source>
        <dbReference type="Proteomes" id="UP000658225"/>
    </source>
</evidence>
<dbReference type="RefSeq" id="WP_225941811.1">
    <property type="nucleotide sequence ID" value="NZ_JADBEL010000001.1"/>
</dbReference>
<dbReference type="EMBL" id="JADBEL010000001">
    <property type="protein sequence ID" value="MBE1553295.1"/>
    <property type="molecule type" value="Genomic_DNA"/>
</dbReference>
<dbReference type="SUPFAM" id="SSF46689">
    <property type="entry name" value="Homeodomain-like"/>
    <property type="match status" value="1"/>
</dbReference>
<dbReference type="Pfam" id="PF13592">
    <property type="entry name" value="HTH_33"/>
    <property type="match status" value="1"/>
</dbReference>
<dbReference type="Pfam" id="PF06056">
    <property type="entry name" value="Terminase_5"/>
    <property type="match status" value="1"/>
</dbReference>
<name>A0A927MEV8_9BACL</name>
<comment type="caution">
    <text evidence="3">The sequence shown here is derived from an EMBL/GenBank/DDBJ whole genome shotgun (WGS) entry which is preliminary data.</text>
</comment>
<evidence type="ECO:0000313" key="3">
    <source>
        <dbReference type="EMBL" id="MBE1553295.1"/>
    </source>
</evidence>
<dbReference type="Gene3D" id="1.10.10.10">
    <property type="entry name" value="Winged helix-like DNA-binding domain superfamily/Winged helix DNA-binding domain"/>
    <property type="match status" value="1"/>
</dbReference>
<sequence>MTHEVKVAELRKAMKNVKDRRHFERYEAVYLSMIGYTQKEIAKVIGRTRKTVHTSISTYRKAGIIGLNMGYSPGKASRLSTEKMEQLKDTVSNYLPSDVGFPAHYNWTLALVVPYIQREWGKSYSLKGASLLLHKLGLSYTRPTYTLKKADPVKQEEFIETTFLALKKLLNEEIERILLKMSP</sequence>
<proteinExistence type="predicted"/>
<keyword evidence="4" id="KW-1185">Reference proteome</keyword>